<proteinExistence type="predicted"/>
<protein>
    <submittedName>
        <fullName evidence="2">Uncharacterized protein</fullName>
    </submittedName>
</protein>
<evidence type="ECO:0000256" key="1">
    <source>
        <dbReference type="SAM" id="Phobius"/>
    </source>
</evidence>
<sequence>MKIRLSNAYELPVTNTREHECLRVVKLDELIFHASCVMVMLLLLLPMKNVNGKPVPTVVFDGLPSIFHAYLVCLMGACYASVCSIYTRDIKPKIAWFYSAFALAFMALSLVLLFLAAALAGIRFLFPYSLF</sequence>
<accession>A0ABQ8HD07</accession>
<keyword evidence="1" id="KW-1133">Transmembrane helix</keyword>
<gene>
    <name evidence="2" type="ORF">JRO89_XS12G0182600</name>
</gene>
<keyword evidence="3" id="KW-1185">Reference proteome</keyword>
<feature type="transmembrane region" description="Helical" evidence="1">
    <location>
        <begin position="98"/>
        <end position="126"/>
    </location>
</feature>
<comment type="caution">
    <text evidence="2">The sequence shown here is derived from an EMBL/GenBank/DDBJ whole genome shotgun (WGS) entry which is preliminary data.</text>
</comment>
<evidence type="ECO:0000313" key="2">
    <source>
        <dbReference type="EMBL" id="KAH7554374.1"/>
    </source>
</evidence>
<name>A0ABQ8HD07_9ROSI</name>
<dbReference type="Proteomes" id="UP000827721">
    <property type="component" value="Unassembled WGS sequence"/>
</dbReference>
<evidence type="ECO:0000313" key="3">
    <source>
        <dbReference type="Proteomes" id="UP000827721"/>
    </source>
</evidence>
<keyword evidence="1" id="KW-0472">Membrane</keyword>
<keyword evidence="1" id="KW-0812">Transmembrane</keyword>
<feature type="transmembrane region" description="Helical" evidence="1">
    <location>
        <begin position="30"/>
        <end position="47"/>
    </location>
</feature>
<reference evidence="2 3" key="1">
    <citation type="submission" date="2021-02" db="EMBL/GenBank/DDBJ databases">
        <title>Plant Genome Project.</title>
        <authorList>
            <person name="Zhang R.-G."/>
        </authorList>
    </citation>
    <scope>NUCLEOTIDE SEQUENCE [LARGE SCALE GENOMIC DNA]</scope>
    <source>
        <tissue evidence="2">Leaves</tissue>
    </source>
</reference>
<feature type="transmembrane region" description="Helical" evidence="1">
    <location>
        <begin position="67"/>
        <end position="86"/>
    </location>
</feature>
<organism evidence="2 3">
    <name type="scientific">Xanthoceras sorbifolium</name>
    <dbReference type="NCBI Taxonomy" id="99658"/>
    <lineage>
        <taxon>Eukaryota</taxon>
        <taxon>Viridiplantae</taxon>
        <taxon>Streptophyta</taxon>
        <taxon>Embryophyta</taxon>
        <taxon>Tracheophyta</taxon>
        <taxon>Spermatophyta</taxon>
        <taxon>Magnoliopsida</taxon>
        <taxon>eudicotyledons</taxon>
        <taxon>Gunneridae</taxon>
        <taxon>Pentapetalae</taxon>
        <taxon>rosids</taxon>
        <taxon>malvids</taxon>
        <taxon>Sapindales</taxon>
        <taxon>Sapindaceae</taxon>
        <taxon>Xanthoceroideae</taxon>
        <taxon>Xanthoceras</taxon>
    </lineage>
</organism>
<dbReference type="EMBL" id="JAFEMO010000012">
    <property type="protein sequence ID" value="KAH7554374.1"/>
    <property type="molecule type" value="Genomic_DNA"/>
</dbReference>